<keyword evidence="3" id="KW-1185">Reference proteome</keyword>
<proteinExistence type="predicted"/>
<gene>
    <name evidence="2" type="ORF">SSABA_v1c08080</name>
</gene>
<keyword evidence="1" id="KW-1133">Transmembrane helix</keyword>
<sequence length="62" mass="7121">MVGNLIYYSFIPIGLWILFYVIVTVLESKFQIFMPKKVFWLLLTLVIVAFIVIGLVIGSLNL</sequence>
<accession>W6AB08</accession>
<reference evidence="2 3" key="1">
    <citation type="journal article" date="2014" name="Genome Biol. Evol.">
        <title>Molecular evolution of the substrate utilization strategies and putative virulence factors in mosquito-associated Spiroplasma species.</title>
        <authorList>
            <person name="Chang T.H."/>
            <person name="Lo W.S."/>
            <person name="Ku C."/>
            <person name="Chen L.L."/>
            <person name="Kuo C.H."/>
        </authorList>
    </citation>
    <scope>NUCLEOTIDE SEQUENCE [LARGE SCALE GENOMIC DNA]</scope>
    <source>
        <strain evidence="2">Ar-1343</strain>
    </source>
</reference>
<name>W6AB08_9MOLU</name>
<feature type="transmembrane region" description="Helical" evidence="1">
    <location>
        <begin position="6"/>
        <end position="26"/>
    </location>
</feature>
<protein>
    <submittedName>
        <fullName evidence="2">Uncharacterized protein</fullName>
    </submittedName>
</protein>
<dbReference type="HOGENOM" id="CLU_2901978_0_0_14"/>
<keyword evidence="1" id="KW-0472">Membrane</keyword>
<dbReference type="PATRIC" id="fig|1276257.3.peg.820"/>
<evidence type="ECO:0000313" key="3">
    <source>
        <dbReference type="Proteomes" id="UP000019265"/>
    </source>
</evidence>
<dbReference type="EMBL" id="CP006934">
    <property type="protein sequence ID" value="AHI54207.1"/>
    <property type="molecule type" value="Genomic_DNA"/>
</dbReference>
<dbReference type="KEGG" id="ssab:SSABA_v1c08080"/>
<feature type="transmembrane region" description="Helical" evidence="1">
    <location>
        <begin position="38"/>
        <end position="60"/>
    </location>
</feature>
<keyword evidence="1" id="KW-0812">Transmembrane</keyword>
<evidence type="ECO:0000256" key="1">
    <source>
        <dbReference type="SAM" id="Phobius"/>
    </source>
</evidence>
<evidence type="ECO:0000313" key="2">
    <source>
        <dbReference type="EMBL" id="AHI54207.1"/>
    </source>
</evidence>
<organism evidence="2 3">
    <name type="scientific">Spiroplasma sabaudiense Ar-1343</name>
    <dbReference type="NCBI Taxonomy" id="1276257"/>
    <lineage>
        <taxon>Bacteria</taxon>
        <taxon>Bacillati</taxon>
        <taxon>Mycoplasmatota</taxon>
        <taxon>Mollicutes</taxon>
        <taxon>Entomoplasmatales</taxon>
        <taxon>Spiroplasmataceae</taxon>
        <taxon>Spiroplasma</taxon>
    </lineage>
</organism>
<dbReference type="Proteomes" id="UP000019265">
    <property type="component" value="Chromosome"/>
</dbReference>
<dbReference type="AlphaFoldDB" id="W6AB08"/>